<dbReference type="Gene3D" id="1.20.1640.10">
    <property type="entry name" value="Multidrug efflux transporter AcrB transmembrane domain"/>
    <property type="match status" value="2"/>
</dbReference>
<keyword evidence="1" id="KW-0812">Transmembrane</keyword>
<feature type="transmembrane region" description="Helical" evidence="1">
    <location>
        <begin position="389"/>
        <end position="411"/>
    </location>
</feature>
<dbReference type="Proteomes" id="UP000007383">
    <property type="component" value="Chromosome"/>
</dbReference>
<dbReference type="PRINTS" id="PR00702">
    <property type="entry name" value="ACRIFLAVINRP"/>
</dbReference>
<dbReference type="SUPFAM" id="SSF82693">
    <property type="entry name" value="Multidrug efflux transporter AcrB pore domain, PN1, PN2, PC1 and PC2 subdomains"/>
    <property type="match status" value="3"/>
</dbReference>
<dbReference type="eggNOG" id="COG0841">
    <property type="taxonomic scope" value="Bacteria"/>
</dbReference>
<feature type="transmembrane region" description="Helical" evidence="1">
    <location>
        <begin position="431"/>
        <end position="456"/>
    </location>
</feature>
<dbReference type="AlphaFoldDB" id="H9UM71"/>
<dbReference type="PATRIC" id="fig|889378.3.peg.2560"/>
<dbReference type="Pfam" id="PF00873">
    <property type="entry name" value="ACR_tran"/>
    <property type="match status" value="1"/>
</dbReference>
<reference evidence="3" key="1">
    <citation type="journal article" date="2013" name="Stand. Genomic Sci.">
        <title>Complete genome sequence of the halophilic bacterium Spirochaeta africana type strain (Z-7692(T)) from the alkaline Lake Magadi in the East African Rift.</title>
        <authorList>
            <person name="Liolos K."/>
            <person name="Abt B."/>
            <person name="Scheuner C."/>
            <person name="Teshima H."/>
            <person name="Held B."/>
            <person name="Lapidus A."/>
            <person name="Nolan M."/>
            <person name="Lucas S."/>
            <person name="Deshpande S."/>
            <person name="Cheng J.F."/>
            <person name="Tapia R."/>
            <person name="Goodwin L.A."/>
            <person name="Pitluck S."/>
            <person name="Pagani I."/>
            <person name="Ivanova N."/>
            <person name="Mavromatis K."/>
            <person name="Mikhailova N."/>
            <person name="Huntemann M."/>
            <person name="Pati A."/>
            <person name="Chen A."/>
            <person name="Palaniappan K."/>
            <person name="Land M."/>
            <person name="Rohde M."/>
            <person name="Tindall B.J."/>
            <person name="Detter J.C."/>
            <person name="Goker M."/>
            <person name="Bristow J."/>
            <person name="Eisen J.A."/>
            <person name="Markowitz V."/>
            <person name="Hugenholtz P."/>
            <person name="Woyke T."/>
            <person name="Klenk H.P."/>
            <person name="Kyrpides N.C."/>
        </authorList>
    </citation>
    <scope>NUCLEOTIDE SEQUENCE</scope>
    <source>
        <strain evidence="3">ATCC 700263 / DSM 8902 / Z-7692</strain>
    </source>
</reference>
<dbReference type="PANTHER" id="PTHR32063">
    <property type="match status" value="1"/>
</dbReference>
<dbReference type="GO" id="GO:0042910">
    <property type="term" value="F:xenobiotic transmembrane transporter activity"/>
    <property type="evidence" value="ECO:0007669"/>
    <property type="project" value="TreeGrafter"/>
</dbReference>
<feature type="transmembrane region" description="Helical" evidence="1">
    <location>
        <begin position="850"/>
        <end position="872"/>
    </location>
</feature>
<feature type="transmembrane region" description="Helical" evidence="1">
    <location>
        <begin position="990"/>
        <end position="1012"/>
    </location>
</feature>
<feature type="transmembrane region" description="Helical" evidence="1">
    <location>
        <begin position="911"/>
        <end position="933"/>
    </location>
</feature>
<sequence>MTIGDFSVRNPVLVNILTVLLLVIGLLSVIRLPQEQFSEVPFFFINITVPYPGVSAEDIEATVTTRVETAMQGLDQLSTVQSVTSDGVAAISLQFDQGITRREFDRVFQEAQNRYNALSLPDGVAQAQISEFSSNDFLPVIEVVLYGDRPYEELNRTAKRLADRIEGVREVSGVNLVGSRDPVIMIEPDQQQLERLGISLDQVVQSLQARNVTIPGGSLTTPSRSLLLRTVGEIQSAEDFAQVILRTGEDGQTVRVGDVATTRQTFDNEGLAARFNGRSAISLRITKVPGGSSVGIIEDVRVVVDQFQEQGFAEGLEIVYFNDSTVQIRDSINVLVTNAVFGLILLVAILLVFVGMRNALMAALGIPVTFAVTFIILEYLGETLNSNTLFGLVLVLGLVVDHAIVIVENSFRLQQQGLSKHQAAIRGVNQVAIPVWAATATTVAAFLPLTFLPGIIGRFLRVVPLTVSIALVVSTLEATVFLPSHYADWPGKLRETRMARWIDGLQDRFARLLTALYRRRKRVLLVTAAIMIGTFSLVGQIRQNLFDAEDFSVFFIDIQMPAGTPIQQTDRVVRQFEQELMPLIGQGEVRAVNAYVGFSAGDNENVSDATVGQIIVDLLEREEGRTRPVPAVLRDAEALTRHIPGAEQVRYRTQQTGPPVDPPLSFRLFGNSFDQLEAAASEIREELQQIEGVFDVRDNLLLSSPELRIIVDDFQAARYGLSRAQIGNFVRAAFDGVDAGSVFIDNEEIGIRVRYDLPVQMTYDRFAQLRIPAPDGRSIPFDAVASIEDSEVLSSIRRLDGRREVTIEAEALPEVDLRRVNREIEELFFTQISPEVPDVQLDVGGQFAEFGTLLFDILRVFLIGVFLIYLILATQFRSYTQPILIMFSVPFAFVGVILFLLMTGTPLSTTVIYAGVALAGIAVNDSIVLISFINEERRDGMATAEAVIQGAVARLRPILLTSLTTIAGLLPIALGIGGRSVVWSPMAGTIVFGLLFSTITALIIIPCIYGLFYDRRSRGKGTGRKMLKSGENS</sequence>
<dbReference type="Gene3D" id="3.30.70.1320">
    <property type="entry name" value="Multidrug efflux transporter AcrB pore domain like"/>
    <property type="match status" value="1"/>
</dbReference>
<feature type="transmembrane region" description="Helical" evidence="1">
    <location>
        <begin position="884"/>
        <end position="905"/>
    </location>
</feature>
<dbReference type="GO" id="GO:0005886">
    <property type="term" value="C:plasma membrane"/>
    <property type="evidence" value="ECO:0007669"/>
    <property type="project" value="TreeGrafter"/>
</dbReference>
<keyword evidence="1" id="KW-1133">Transmembrane helix</keyword>
<dbReference type="HOGENOM" id="CLU_002755_1_2_12"/>
<dbReference type="STRING" id="889378.Spiaf_2584"/>
<evidence type="ECO:0000256" key="1">
    <source>
        <dbReference type="SAM" id="Phobius"/>
    </source>
</evidence>
<dbReference type="PANTHER" id="PTHR32063:SF33">
    <property type="entry name" value="RND SUPERFAMILY EFFLUX PUMP PERMEASE COMPONENT"/>
    <property type="match status" value="1"/>
</dbReference>
<evidence type="ECO:0000313" key="3">
    <source>
        <dbReference type="Proteomes" id="UP000007383"/>
    </source>
</evidence>
<name>H9UM71_SPIAZ</name>
<dbReference type="Gene3D" id="3.30.2090.10">
    <property type="entry name" value="Multidrug efflux transporter AcrB TolC docking domain, DN and DC subdomains"/>
    <property type="match status" value="2"/>
</dbReference>
<feature type="transmembrane region" description="Helical" evidence="1">
    <location>
        <begin position="462"/>
        <end position="482"/>
    </location>
</feature>
<keyword evidence="3" id="KW-1185">Reference proteome</keyword>
<dbReference type="KEGG" id="sfc:Spiaf_2584"/>
<dbReference type="InterPro" id="IPR027463">
    <property type="entry name" value="AcrB_DN_DC_subdom"/>
</dbReference>
<dbReference type="Gene3D" id="3.30.70.1440">
    <property type="entry name" value="Multidrug efflux transporter AcrB pore domain"/>
    <property type="match status" value="1"/>
</dbReference>
<feature type="transmembrane region" description="Helical" evidence="1">
    <location>
        <begin position="332"/>
        <end position="353"/>
    </location>
</feature>
<feature type="transmembrane region" description="Helical" evidence="1">
    <location>
        <begin position="360"/>
        <end position="377"/>
    </location>
</feature>
<dbReference type="OrthoDB" id="366306at2"/>
<gene>
    <name evidence="2" type="ordered locus">Spiaf_2584</name>
</gene>
<dbReference type="SUPFAM" id="SSF82714">
    <property type="entry name" value="Multidrug efflux transporter AcrB TolC docking domain, DN and DC subdomains"/>
    <property type="match status" value="2"/>
</dbReference>
<feature type="transmembrane region" description="Helical" evidence="1">
    <location>
        <begin position="523"/>
        <end position="541"/>
    </location>
</feature>
<dbReference type="InterPro" id="IPR001036">
    <property type="entry name" value="Acrflvin-R"/>
</dbReference>
<feature type="transmembrane region" description="Helical" evidence="1">
    <location>
        <begin position="958"/>
        <end position="978"/>
    </location>
</feature>
<dbReference type="EMBL" id="CP003282">
    <property type="protein sequence ID" value="AFG38614.1"/>
    <property type="molecule type" value="Genomic_DNA"/>
</dbReference>
<evidence type="ECO:0000313" key="2">
    <source>
        <dbReference type="EMBL" id="AFG38614.1"/>
    </source>
</evidence>
<organism evidence="2 3">
    <name type="scientific">Spirochaeta africana (strain ATCC 700263 / DSM 8902 / Z-7692)</name>
    <dbReference type="NCBI Taxonomy" id="889378"/>
    <lineage>
        <taxon>Bacteria</taxon>
        <taxon>Pseudomonadati</taxon>
        <taxon>Spirochaetota</taxon>
        <taxon>Spirochaetia</taxon>
        <taxon>Spirochaetales</taxon>
        <taxon>Spirochaetaceae</taxon>
        <taxon>Spirochaeta</taxon>
    </lineage>
</organism>
<feature type="transmembrane region" description="Helical" evidence="1">
    <location>
        <begin position="12"/>
        <end position="32"/>
    </location>
</feature>
<dbReference type="RefSeq" id="WP_014456596.1">
    <property type="nucleotide sequence ID" value="NC_017098.1"/>
</dbReference>
<protein>
    <submittedName>
        <fullName evidence="2">Cation/multidrug efflux pump</fullName>
    </submittedName>
</protein>
<dbReference type="Gene3D" id="3.30.70.1430">
    <property type="entry name" value="Multidrug efflux transporter AcrB pore domain"/>
    <property type="match status" value="2"/>
</dbReference>
<proteinExistence type="predicted"/>
<accession>H9UM71</accession>
<dbReference type="SUPFAM" id="SSF82866">
    <property type="entry name" value="Multidrug efflux transporter AcrB transmembrane domain"/>
    <property type="match status" value="2"/>
</dbReference>
<keyword evidence="1" id="KW-0472">Membrane</keyword>